<dbReference type="InterPro" id="IPR043128">
    <property type="entry name" value="Rev_trsase/Diguanyl_cyclase"/>
</dbReference>
<dbReference type="InterPro" id="IPR011010">
    <property type="entry name" value="DNA_brk_join_enz"/>
</dbReference>
<protein>
    <submittedName>
        <fullName evidence="3">39063_t:CDS:1</fullName>
    </submittedName>
</protein>
<evidence type="ECO:0000259" key="2">
    <source>
        <dbReference type="Pfam" id="PF00078"/>
    </source>
</evidence>
<feature type="domain" description="Reverse transcriptase" evidence="2">
    <location>
        <begin position="325"/>
        <end position="420"/>
    </location>
</feature>
<evidence type="ECO:0000313" key="3">
    <source>
        <dbReference type="EMBL" id="CAG8787085.1"/>
    </source>
</evidence>
<dbReference type="Proteomes" id="UP000789901">
    <property type="component" value="Unassembled WGS sequence"/>
</dbReference>
<organism evidence="3 4">
    <name type="scientific">Gigaspora margarita</name>
    <dbReference type="NCBI Taxonomy" id="4874"/>
    <lineage>
        <taxon>Eukaryota</taxon>
        <taxon>Fungi</taxon>
        <taxon>Fungi incertae sedis</taxon>
        <taxon>Mucoromycota</taxon>
        <taxon>Glomeromycotina</taxon>
        <taxon>Glomeromycetes</taxon>
        <taxon>Diversisporales</taxon>
        <taxon>Gigasporaceae</taxon>
        <taxon>Gigaspora</taxon>
    </lineage>
</organism>
<dbReference type="InterPro" id="IPR043502">
    <property type="entry name" value="DNA/RNA_pol_sf"/>
</dbReference>
<dbReference type="Gene3D" id="3.10.10.10">
    <property type="entry name" value="HIV Type 1 Reverse Transcriptase, subunit A, domain 1"/>
    <property type="match status" value="1"/>
</dbReference>
<name>A0ABN7VN31_GIGMA</name>
<dbReference type="Gene3D" id="3.30.70.270">
    <property type="match status" value="1"/>
</dbReference>
<feature type="region of interest" description="Disordered" evidence="1">
    <location>
        <begin position="441"/>
        <end position="473"/>
    </location>
</feature>
<evidence type="ECO:0000256" key="1">
    <source>
        <dbReference type="SAM" id="MobiDB-lite"/>
    </source>
</evidence>
<comment type="caution">
    <text evidence="3">The sequence shown here is derived from an EMBL/GenBank/DDBJ whole genome shotgun (WGS) entry which is preliminary data.</text>
</comment>
<sequence>MSTNKSSKPNELHLSNDELCHSDDELTYFNDSDYENLDNNAWFPTGEMHCLPTKIHKDSLLPKTTRTEILKNQPCNSEIEYEAPSMNKRIWKLMSLQAKETNKLLAKVAYRSSAILRPLNNSLKAIYNMNPDNNNEALMAWEYIETALKDTRSLLLDSLSYTNKLQKQQSLKIISPNYAPPSDRKEVFGKELGSIIEKENTTNKLFDKVADSRAITGYITEHKIRKTGFGVATIIEVTQDHTTQVLQQINKRLYTCGKKAIVLPVRMDTINRIVMAYEHYQKWLPPQIDLTLTTKLLSSKSTLSYFSRNISRDTETSEKMYRLARLIIDLRNLNTYIHPSHFKIETIEIVKALIKQNYYMTSIDIQDAFYHVPLSTLVSCYFAFDVGNYQYQFTALPFGLTSSPRIFTKIMKPVLAWARNPDPNHNSVVRKFRIQNQYTKAQSNTNPTNRISGFQDQCYRNDSKSPNKESQRDKKGMFYNLKEANNICKKVSIIYWKAFSYYWHNIFSKTKNAIPDKRQKLNHKIPWVELSFNTIITKHSTAQLVDQEPGGLEQNMFNPTTTNNNYLHRCFVNRMGCHNEPKHSLQSLDRTSNELTHKCLGIKSTYLNHQGGTISQELSLLAEDIWDICLKRKIKLIAQHLLSIVNLQADEASRCKFEQQDWQLNPEVFNQLSKSSGNRCSGIGLDKRSIMGKPPMDTYFQDTIEDTNRTSHTFPDNSRIEDSPLVPLVNEPINRLSYITPTAPNFVSITDKPTKPTLQPKIADICLERNMDSIHGPLEDIIKFLNDMCDQQKAYNTIASYRSAIRSASRPSDLHRIALNTLQKSKTGISFTIINPKETNISISHEWRCTPDLQEHLFLTTTTPHRPAAVDTISRWIKEILSQTDPDTKVKDVRSLSALLAQDAGADIFMILTLGNWSSYNVYQRFYQKGIKNMLEWNKVSSQILNQAKSQQ</sequence>
<reference evidence="3 4" key="1">
    <citation type="submission" date="2021-06" db="EMBL/GenBank/DDBJ databases">
        <authorList>
            <person name="Kallberg Y."/>
            <person name="Tangrot J."/>
            <person name="Rosling A."/>
        </authorList>
    </citation>
    <scope>NUCLEOTIDE SEQUENCE [LARGE SCALE GENOMIC DNA]</scope>
    <source>
        <strain evidence="3 4">120-4 pot B 10/14</strain>
    </source>
</reference>
<feature type="compositionally biased region" description="Polar residues" evidence="1">
    <location>
        <begin position="441"/>
        <end position="458"/>
    </location>
</feature>
<feature type="compositionally biased region" description="Basic and acidic residues" evidence="1">
    <location>
        <begin position="459"/>
        <end position="473"/>
    </location>
</feature>
<dbReference type="PANTHER" id="PTHR33050">
    <property type="entry name" value="REVERSE TRANSCRIPTASE DOMAIN-CONTAINING PROTEIN"/>
    <property type="match status" value="1"/>
</dbReference>
<dbReference type="SUPFAM" id="SSF56349">
    <property type="entry name" value="DNA breaking-rejoining enzymes"/>
    <property type="match status" value="1"/>
</dbReference>
<dbReference type="InterPro" id="IPR052055">
    <property type="entry name" value="Hepadnavirus_pol/RT"/>
</dbReference>
<dbReference type="EMBL" id="CAJVQB010018261">
    <property type="protein sequence ID" value="CAG8787085.1"/>
    <property type="molecule type" value="Genomic_DNA"/>
</dbReference>
<dbReference type="InterPro" id="IPR000477">
    <property type="entry name" value="RT_dom"/>
</dbReference>
<accession>A0ABN7VN31</accession>
<dbReference type="PANTHER" id="PTHR33050:SF7">
    <property type="entry name" value="RIBONUCLEASE H"/>
    <property type="match status" value="1"/>
</dbReference>
<proteinExistence type="predicted"/>
<dbReference type="SUPFAM" id="SSF56672">
    <property type="entry name" value="DNA/RNA polymerases"/>
    <property type="match status" value="1"/>
</dbReference>
<evidence type="ECO:0000313" key="4">
    <source>
        <dbReference type="Proteomes" id="UP000789901"/>
    </source>
</evidence>
<keyword evidence="4" id="KW-1185">Reference proteome</keyword>
<dbReference type="Pfam" id="PF00078">
    <property type="entry name" value="RVT_1"/>
    <property type="match status" value="1"/>
</dbReference>
<gene>
    <name evidence="3" type="ORF">GMARGA_LOCUS20625</name>
</gene>